<comment type="caution">
    <text evidence="2">The sequence shown here is derived from an EMBL/GenBank/DDBJ whole genome shotgun (WGS) entry which is preliminary data.</text>
</comment>
<feature type="compositionally biased region" description="Basic and acidic residues" evidence="1">
    <location>
        <begin position="177"/>
        <end position="186"/>
    </location>
</feature>
<dbReference type="EMBL" id="QVQW01000015">
    <property type="protein sequence ID" value="RKU46302.1"/>
    <property type="molecule type" value="Genomic_DNA"/>
</dbReference>
<accession>A0A420YEE9</accession>
<feature type="compositionally biased region" description="Basic and acidic residues" evidence="1">
    <location>
        <begin position="116"/>
        <end position="126"/>
    </location>
</feature>
<evidence type="ECO:0000313" key="2">
    <source>
        <dbReference type="EMBL" id="RKU46302.1"/>
    </source>
</evidence>
<sequence length="263" mass="29462">MSSRPASPSTVTDSQDLHVDWFDVVGTQGAYLVPRAGTPVFQEAYDAEFVVLLKRHLNSLLLGQECRHVIYHGAADEWPMGHTPSELKEKRDAELKAWDEIAGVTSDDDSDEDKDDEYKEKCRNDIDTGVSLGRSTATPERPPRPRSPCQEDLPPTPPLSAGSPLPTPQRAERRRVFKENEEEKQPAAKKHVSLAQQVSATAGDALPSVARQKGRKRGRNIDKADEEFEDRDQERPKRVRVTTTRPSSTRLQSLRPRPRRPAG</sequence>
<evidence type="ECO:0000256" key="1">
    <source>
        <dbReference type="SAM" id="MobiDB-lite"/>
    </source>
</evidence>
<dbReference type="AlphaFoldDB" id="A0A420YEE9"/>
<dbReference type="Proteomes" id="UP000275385">
    <property type="component" value="Unassembled WGS sequence"/>
</dbReference>
<feature type="compositionally biased region" description="Acidic residues" evidence="1">
    <location>
        <begin position="106"/>
        <end position="115"/>
    </location>
</feature>
<proteinExistence type="predicted"/>
<evidence type="ECO:0000313" key="3">
    <source>
        <dbReference type="Proteomes" id="UP000275385"/>
    </source>
</evidence>
<name>A0A420YEE9_9PEZI</name>
<gene>
    <name evidence="2" type="ORF">DL546_007805</name>
</gene>
<protein>
    <submittedName>
        <fullName evidence="2">Uncharacterized protein</fullName>
    </submittedName>
</protein>
<dbReference type="OrthoDB" id="4772279at2759"/>
<reference evidence="2 3" key="1">
    <citation type="submission" date="2018-08" db="EMBL/GenBank/DDBJ databases">
        <title>Draft genome of the lignicolous fungus Coniochaeta pulveracea.</title>
        <authorList>
            <person name="Borstlap C.J."/>
            <person name="De Witt R.N."/>
            <person name="Botha A."/>
            <person name="Volschenk H."/>
        </authorList>
    </citation>
    <scope>NUCLEOTIDE SEQUENCE [LARGE SCALE GENOMIC DNA]</scope>
    <source>
        <strain evidence="2 3">CAB683</strain>
    </source>
</reference>
<organism evidence="2 3">
    <name type="scientific">Coniochaeta pulveracea</name>
    <dbReference type="NCBI Taxonomy" id="177199"/>
    <lineage>
        <taxon>Eukaryota</taxon>
        <taxon>Fungi</taxon>
        <taxon>Dikarya</taxon>
        <taxon>Ascomycota</taxon>
        <taxon>Pezizomycotina</taxon>
        <taxon>Sordariomycetes</taxon>
        <taxon>Sordariomycetidae</taxon>
        <taxon>Coniochaetales</taxon>
        <taxon>Coniochaetaceae</taxon>
        <taxon>Coniochaeta</taxon>
    </lineage>
</organism>
<feature type="compositionally biased region" description="Low complexity" evidence="1">
    <location>
        <begin position="241"/>
        <end position="255"/>
    </location>
</feature>
<feature type="region of interest" description="Disordered" evidence="1">
    <location>
        <begin position="100"/>
        <end position="263"/>
    </location>
</feature>
<keyword evidence="3" id="KW-1185">Reference proteome</keyword>